<dbReference type="Proteomes" id="UP000286415">
    <property type="component" value="Unassembled WGS sequence"/>
</dbReference>
<keyword evidence="4" id="KW-1185">Reference proteome</keyword>
<organism evidence="3 4">
    <name type="scientific">Clonorchis sinensis</name>
    <name type="common">Chinese liver fluke</name>
    <dbReference type="NCBI Taxonomy" id="79923"/>
    <lineage>
        <taxon>Eukaryota</taxon>
        <taxon>Metazoa</taxon>
        <taxon>Spiralia</taxon>
        <taxon>Lophotrochozoa</taxon>
        <taxon>Platyhelminthes</taxon>
        <taxon>Trematoda</taxon>
        <taxon>Digenea</taxon>
        <taxon>Opisthorchiida</taxon>
        <taxon>Opisthorchiata</taxon>
        <taxon>Opisthorchiidae</taxon>
        <taxon>Clonorchis</taxon>
    </lineage>
</organism>
<evidence type="ECO:0000313" key="4">
    <source>
        <dbReference type="Proteomes" id="UP000286415"/>
    </source>
</evidence>
<dbReference type="OrthoDB" id="6267013at2759"/>
<feature type="signal peptide" evidence="1">
    <location>
        <begin position="1"/>
        <end position="22"/>
    </location>
</feature>
<dbReference type="AlphaFoldDB" id="A0A8T1MXG0"/>
<evidence type="ECO:0000259" key="2">
    <source>
        <dbReference type="SMART" id="SM00737"/>
    </source>
</evidence>
<evidence type="ECO:0000256" key="1">
    <source>
        <dbReference type="SAM" id="SignalP"/>
    </source>
</evidence>
<dbReference type="Gene3D" id="2.60.40.770">
    <property type="match status" value="1"/>
</dbReference>
<dbReference type="InterPro" id="IPR003172">
    <property type="entry name" value="ML_dom"/>
</dbReference>
<comment type="caution">
    <text evidence="3">The sequence shown here is derived from an EMBL/GenBank/DDBJ whole genome shotgun (WGS) entry which is preliminary data.</text>
</comment>
<reference evidence="3 4" key="2">
    <citation type="journal article" date="2021" name="Genomics">
        <title>High-quality reference genome for Clonorchis sinensis.</title>
        <authorList>
            <person name="Young N.D."/>
            <person name="Stroehlein A.J."/>
            <person name="Kinkar L."/>
            <person name="Wang T."/>
            <person name="Sohn W.M."/>
            <person name="Chang B.C.H."/>
            <person name="Kaur P."/>
            <person name="Weisz D."/>
            <person name="Dudchenko O."/>
            <person name="Aiden E.L."/>
            <person name="Korhonen P.K."/>
            <person name="Gasser R.B."/>
        </authorList>
    </citation>
    <scope>NUCLEOTIDE SEQUENCE [LARGE SCALE GENOMIC DNA]</scope>
    <source>
        <strain evidence="3">Cs-k2</strain>
    </source>
</reference>
<dbReference type="InterPro" id="IPR014756">
    <property type="entry name" value="Ig_E-set"/>
</dbReference>
<dbReference type="SMART" id="SM00737">
    <property type="entry name" value="ML"/>
    <property type="match status" value="1"/>
</dbReference>
<reference evidence="3 4" key="1">
    <citation type="journal article" date="2018" name="Biotechnol. Adv.">
        <title>Improved genomic resources and new bioinformatic workflow for the carcinogenic parasite Clonorchis sinensis: Biotechnological implications.</title>
        <authorList>
            <person name="Wang D."/>
            <person name="Korhonen P.K."/>
            <person name="Gasser R.B."/>
            <person name="Young N.D."/>
        </authorList>
    </citation>
    <scope>NUCLEOTIDE SEQUENCE [LARGE SCALE GENOMIC DNA]</scope>
    <source>
        <strain evidence="3">Cs-k2</strain>
    </source>
</reference>
<feature type="domain" description="MD-2-related lipid-recognition" evidence="2">
    <location>
        <begin position="25"/>
        <end position="138"/>
    </location>
</feature>
<accession>A0A8T1MXG0</accession>
<dbReference type="EMBL" id="NIRI02000010">
    <property type="protein sequence ID" value="KAG5453552.1"/>
    <property type="molecule type" value="Genomic_DNA"/>
</dbReference>
<gene>
    <name evidence="3" type="ORF">CSKR_109509</name>
</gene>
<evidence type="ECO:0000313" key="3">
    <source>
        <dbReference type="EMBL" id="KAG5453552.1"/>
    </source>
</evidence>
<protein>
    <submittedName>
        <fullName evidence="3">Phosphatidylglycerol/phosphatidylinositol transfer protein, variant 2</fullName>
    </submittedName>
</protein>
<keyword evidence="1" id="KW-0732">Signal</keyword>
<name>A0A8T1MXG0_CLOSI</name>
<sequence>MMYCKVVFTCGLLLGLSTVTECFNFKDCGSIDVSVMRVRLSPCNTEPCVLVRGKTVRMEIEFEAFRDIAAELHEIRGSSGHGPQVLQFPEDDICAHLTPPCPIKARKFYVLLYRPRVNVNSRLLRLNGPTGKRGLIGVSTIRARIRHVDQNWICN</sequence>
<dbReference type="Pfam" id="PF02221">
    <property type="entry name" value="E1_DerP2_DerF2"/>
    <property type="match status" value="1"/>
</dbReference>
<proteinExistence type="predicted"/>
<feature type="chain" id="PRO_5035859008" evidence="1">
    <location>
        <begin position="23"/>
        <end position="155"/>
    </location>
</feature>
<dbReference type="SUPFAM" id="SSF81296">
    <property type="entry name" value="E set domains"/>
    <property type="match status" value="1"/>
</dbReference>